<dbReference type="Proteomes" id="UP000734854">
    <property type="component" value="Unassembled WGS sequence"/>
</dbReference>
<evidence type="ECO:0000313" key="2">
    <source>
        <dbReference type="EMBL" id="KAG6533664.1"/>
    </source>
</evidence>
<keyword evidence="3" id="KW-1185">Reference proteome</keyword>
<sequence length="143" mass="15825">MQTAAEDCGLLAVDCVVVCCCCPCLLLRVTLFLFIRLPVKSTRIVLRRIRKRLKKNGRSRQEMDGKAAAVDGAQGHLCDLCEGSSFADEAEKVLQGLLVDDEGRVWVESEKVWEELIGDEGLFWFGSFWGCDASRASSVVPNL</sequence>
<evidence type="ECO:0000256" key="1">
    <source>
        <dbReference type="SAM" id="Phobius"/>
    </source>
</evidence>
<keyword evidence="1" id="KW-0472">Membrane</keyword>
<proteinExistence type="predicted"/>
<dbReference type="AlphaFoldDB" id="A0A8J5I1Z0"/>
<dbReference type="EMBL" id="JACMSC010000002">
    <property type="protein sequence ID" value="KAG6533664.1"/>
    <property type="molecule type" value="Genomic_DNA"/>
</dbReference>
<dbReference type="PANTHER" id="PTHR33264">
    <property type="entry name" value="EXPRESSED PROTEIN"/>
    <property type="match status" value="1"/>
</dbReference>
<dbReference type="OrthoDB" id="669276at2759"/>
<accession>A0A8J5I1Z0</accession>
<keyword evidence="1" id="KW-1133">Transmembrane helix</keyword>
<name>A0A8J5I1Z0_ZINOF</name>
<dbReference type="PANTHER" id="PTHR33264:SF27">
    <property type="entry name" value="TRANSMEMBRANE PROTEIN"/>
    <property type="match status" value="1"/>
</dbReference>
<reference evidence="2 3" key="1">
    <citation type="submission" date="2020-08" db="EMBL/GenBank/DDBJ databases">
        <title>Plant Genome Project.</title>
        <authorList>
            <person name="Zhang R.-G."/>
        </authorList>
    </citation>
    <scope>NUCLEOTIDE SEQUENCE [LARGE SCALE GENOMIC DNA]</scope>
    <source>
        <tissue evidence="2">Rhizome</tissue>
    </source>
</reference>
<organism evidence="2 3">
    <name type="scientific">Zingiber officinale</name>
    <name type="common">Ginger</name>
    <name type="synonym">Amomum zingiber</name>
    <dbReference type="NCBI Taxonomy" id="94328"/>
    <lineage>
        <taxon>Eukaryota</taxon>
        <taxon>Viridiplantae</taxon>
        <taxon>Streptophyta</taxon>
        <taxon>Embryophyta</taxon>
        <taxon>Tracheophyta</taxon>
        <taxon>Spermatophyta</taxon>
        <taxon>Magnoliopsida</taxon>
        <taxon>Liliopsida</taxon>
        <taxon>Zingiberales</taxon>
        <taxon>Zingiberaceae</taxon>
        <taxon>Zingiber</taxon>
    </lineage>
</organism>
<feature type="transmembrane region" description="Helical" evidence="1">
    <location>
        <begin position="15"/>
        <end position="39"/>
    </location>
</feature>
<evidence type="ECO:0000313" key="3">
    <source>
        <dbReference type="Proteomes" id="UP000734854"/>
    </source>
</evidence>
<comment type="caution">
    <text evidence="2">The sequence shown here is derived from an EMBL/GenBank/DDBJ whole genome shotgun (WGS) entry which is preliminary data.</text>
</comment>
<gene>
    <name evidence="2" type="ORF">ZIOFF_007539</name>
</gene>
<keyword evidence="1" id="KW-0812">Transmembrane</keyword>
<protein>
    <submittedName>
        <fullName evidence="2">Uncharacterized protein</fullName>
    </submittedName>
</protein>